<reference evidence="1 2" key="1">
    <citation type="submission" date="2017-03" db="EMBL/GenBank/DDBJ databases">
        <title>Genome analysis of strain PAMC 26577.</title>
        <authorList>
            <person name="Oh H.-M."/>
            <person name="Yang J.-A."/>
        </authorList>
    </citation>
    <scope>NUCLEOTIDE SEQUENCE [LARGE SCALE GENOMIC DNA]</scope>
    <source>
        <strain evidence="1 2">PAMC 26577</strain>
    </source>
</reference>
<proteinExistence type="predicted"/>
<dbReference type="AlphaFoldDB" id="A0A242M9Y6"/>
<sequence length="59" mass="6005">MPIVVCHGEGALVSQLVAVPDAVQFAKTGNGSSAMLAKTASHVADTRECAPVDKTCSSF</sequence>
<dbReference type="EMBL" id="NBTZ01000142">
    <property type="protein sequence ID" value="OTP68000.1"/>
    <property type="molecule type" value="Genomic_DNA"/>
</dbReference>
<evidence type="ECO:0000313" key="2">
    <source>
        <dbReference type="Proteomes" id="UP000195221"/>
    </source>
</evidence>
<accession>A0A242M9Y6</accession>
<organism evidence="1 2">
    <name type="scientific">Caballeronia sordidicola</name>
    <name type="common">Burkholderia sordidicola</name>
    <dbReference type="NCBI Taxonomy" id="196367"/>
    <lineage>
        <taxon>Bacteria</taxon>
        <taxon>Pseudomonadati</taxon>
        <taxon>Pseudomonadota</taxon>
        <taxon>Betaproteobacteria</taxon>
        <taxon>Burkholderiales</taxon>
        <taxon>Burkholderiaceae</taxon>
        <taxon>Caballeronia</taxon>
    </lineage>
</organism>
<gene>
    <name evidence="1" type="ORF">PAMC26577_35230</name>
</gene>
<comment type="caution">
    <text evidence="1">The sequence shown here is derived from an EMBL/GenBank/DDBJ whole genome shotgun (WGS) entry which is preliminary data.</text>
</comment>
<protein>
    <submittedName>
        <fullName evidence="1">Uncharacterized protein</fullName>
    </submittedName>
</protein>
<dbReference type="Proteomes" id="UP000195221">
    <property type="component" value="Unassembled WGS sequence"/>
</dbReference>
<name>A0A242M9Y6_CABSO</name>
<evidence type="ECO:0000313" key="1">
    <source>
        <dbReference type="EMBL" id="OTP68000.1"/>
    </source>
</evidence>